<evidence type="ECO:0000313" key="1">
    <source>
        <dbReference type="EMBL" id="MBC8568256.1"/>
    </source>
</evidence>
<dbReference type="RefSeq" id="WP_187525211.1">
    <property type="nucleotide sequence ID" value="NZ_JACRTA010000002.1"/>
</dbReference>
<evidence type="ECO:0008006" key="3">
    <source>
        <dbReference type="Google" id="ProtNLM"/>
    </source>
</evidence>
<dbReference type="EMBL" id="JACRTA010000002">
    <property type="protein sequence ID" value="MBC8568256.1"/>
    <property type="molecule type" value="Genomic_DNA"/>
</dbReference>
<keyword evidence="2" id="KW-1185">Reference proteome</keyword>
<gene>
    <name evidence="1" type="ORF">H8692_05690</name>
</gene>
<accession>A0A926EA33</accession>
<dbReference type="Proteomes" id="UP000610862">
    <property type="component" value="Unassembled WGS sequence"/>
</dbReference>
<proteinExistence type="predicted"/>
<comment type="caution">
    <text evidence="1">The sequence shown here is derived from an EMBL/GenBank/DDBJ whole genome shotgun (WGS) entry which is preliminary data.</text>
</comment>
<sequence>MNEIKQAMHEGVNSYNAENHESNLQLARSAGLRAAIAIQAEASRLDGTALIEKESDIPDFDPDKQYLNWPSGSVVCDDNQVWTLIQPYDSVTNRQRPGEARDRWGLAHTKDPTKAKPYVAPCGTSGVYMKDECCIENDVVYRSIIDDNIWAPSTYPAGWEEVGI</sequence>
<organism evidence="1 2">
    <name type="scientific">Lentihominibacter hominis</name>
    <dbReference type="NCBI Taxonomy" id="2763645"/>
    <lineage>
        <taxon>Bacteria</taxon>
        <taxon>Bacillati</taxon>
        <taxon>Bacillota</taxon>
        <taxon>Clostridia</taxon>
        <taxon>Peptostreptococcales</taxon>
        <taxon>Anaerovoracaceae</taxon>
        <taxon>Lentihominibacter</taxon>
    </lineage>
</organism>
<protein>
    <recommendedName>
        <fullName evidence="3">Chitin-binding type-3 domain-containing protein</fullName>
    </recommendedName>
</protein>
<name>A0A926EA33_9FIRM</name>
<reference evidence="1" key="1">
    <citation type="submission" date="2020-08" db="EMBL/GenBank/DDBJ databases">
        <title>Genome public.</title>
        <authorList>
            <person name="Liu C."/>
            <person name="Sun Q."/>
        </authorList>
    </citation>
    <scope>NUCLEOTIDE SEQUENCE</scope>
    <source>
        <strain evidence="1">NSJ-24</strain>
    </source>
</reference>
<evidence type="ECO:0000313" key="2">
    <source>
        <dbReference type="Proteomes" id="UP000610862"/>
    </source>
</evidence>
<dbReference type="AlphaFoldDB" id="A0A926EA33"/>